<keyword evidence="6" id="KW-0229">DNA integration</keyword>
<dbReference type="InterPro" id="IPR036397">
    <property type="entry name" value="RNaseH_sf"/>
</dbReference>
<evidence type="ECO:0000256" key="10">
    <source>
        <dbReference type="ARBA" id="ARBA00023268"/>
    </source>
</evidence>
<evidence type="ECO:0000256" key="7">
    <source>
        <dbReference type="ARBA" id="ARBA00022918"/>
    </source>
</evidence>
<evidence type="ECO:0000256" key="6">
    <source>
        <dbReference type="ARBA" id="ARBA00022908"/>
    </source>
</evidence>
<keyword evidence="1" id="KW-0540">Nuclease</keyword>
<keyword evidence="8" id="KW-0808">Transferase</keyword>
<comment type="caution">
    <text evidence="13">The sequence shown here is derived from an EMBL/GenBank/DDBJ whole genome shotgun (WGS) entry which is preliminary data.</text>
</comment>
<keyword evidence="3" id="KW-0255">Endonuclease</keyword>
<evidence type="ECO:0000256" key="1">
    <source>
        <dbReference type="ARBA" id="ARBA00022722"/>
    </source>
</evidence>
<name>A0A699HF76_TANCI</name>
<keyword evidence="5" id="KW-0460">Magnesium</keyword>
<dbReference type="AlphaFoldDB" id="A0A699HF76"/>
<evidence type="ECO:0000259" key="12">
    <source>
        <dbReference type="PROSITE" id="PS50994"/>
    </source>
</evidence>
<feature type="compositionally biased region" description="Basic and acidic residues" evidence="11">
    <location>
        <begin position="449"/>
        <end position="460"/>
    </location>
</feature>
<dbReference type="EMBL" id="BKCJ010147720">
    <property type="protein sequence ID" value="GEY04406.1"/>
    <property type="molecule type" value="Genomic_DNA"/>
</dbReference>
<feature type="compositionally biased region" description="Basic and acidic residues" evidence="11">
    <location>
        <begin position="418"/>
        <end position="434"/>
    </location>
</feature>
<evidence type="ECO:0000256" key="11">
    <source>
        <dbReference type="SAM" id="MobiDB-lite"/>
    </source>
</evidence>
<evidence type="ECO:0000256" key="2">
    <source>
        <dbReference type="ARBA" id="ARBA00022723"/>
    </source>
</evidence>
<keyword evidence="8" id="KW-0239">DNA-directed DNA polymerase</keyword>
<protein>
    <submittedName>
        <fullName evidence="13">Retrovirus-related Pol polyprotein from transposon TNT 1-94</fullName>
    </submittedName>
</protein>
<proteinExistence type="predicted"/>
<feature type="non-terminal residue" evidence="13">
    <location>
        <position position="1"/>
    </location>
</feature>
<sequence length="537" mass="60929">VKLLASNDEAPDFIIKFLKMIQFRLNTPVRKIRTDNETEFVNQTLRSYYKSVGISHETSVAESLQQNGVVERRNRTLVEATQTIKPDLSYLYVFGAFCYPNNDSEDLGKLQAKADIGFKKSPKTPHLHDDPLNESIHEDLTSQGSSSNVRPIHTPFESLSRWTKDHPIENVIDDPSRSVSTKKELHTNTMLCYFNAFLTLVEPKSFKKVKTDEFGGVLKNKARLVAQGFRQDEGIDFEESFAPVTRIEAIRIFIANASDKNMMICLYCDNKSAIDLCCNNVRHSRAKHIDVRYHFIKENVDNGIVELYFVRMEYQLADIFTKPLPRERFNFLIEKLGMRNMSPKTQPSGREIGRLKLRKLLLPNLPTKKKALDKADRGKGLNVLSEVALSEANQLKEATKQRKKDFHISQASGSGNRTDFESRVPDEQHRKTSGIDEGINTKLGVLDVPKYDSESEKESWGDSGEEEDDDDGDDDDTKDDEGNDANDDSDGNDHDGNDGNDGDGDDDDVNDDDNQKDDDMNDDEEETNSDRIKSDRI</sequence>
<feature type="domain" description="Integrase catalytic" evidence="12">
    <location>
        <begin position="1"/>
        <end position="79"/>
    </location>
</feature>
<dbReference type="GO" id="GO:0003676">
    <property type="term" value="F:nucleic acid binding"/>
    <property type="evidence" value="ECO:0007669"/>
    <property type="project" value="InterPro"/>
</dbReference>
<dbReference type="GO" id="GO:0003964">
    <property type="term" value="F:RNA-directed DNA polymerase activity"/>
    <property type="evidence" value="ECO:0007669"/>
    <property type="project" value="UniProtKB-KW"/>
</dbReference>
<dbReference type="GO" id="GO:0015074">
    <property type="term" value="P:DNA integration"/>
    <property type="evidence" value="ECO:0007669"/>
    <property type="project" value="UniProtKB-KW"/>
</dbReference>
<dbReference type="InterPro" id="IPR039537">
    <property type="entry name" value="Retrotran_Ty1/copia-like"/>
</dbReference>
<dbReference type="PROSITE" id="PS50994">
    <property type="entry name" value="INTEGRASE"/>
    <property type="match status" value="1"/>
</dbReference>
<feature type="compositionally biased region" description="Basic and acidic residues" evidence="11">
    <location>
        <begin position="528"/>
        <end position="537"/>
    </location>
</feature>
<feature type="compositionally biased region" description="Acidic residues" evidence="11">
    <location>
        <begin position="498"/>
        <end position="527"/>
    </location>
</feature>
<reference evidence="13" key="1">
    <citation type="journal article" date="2019" name="Sci. Rep.">
        <title>Draft genome of Tanacetum cinerariifolium, the natural source of mosquito coil.</title>
        <authorList>
            <person name="Yamashiro T."/>
            <person name="Shiraishi A."/>
            <person name="Satake H."/>
            <person name="Nakayama K."/>
        </authorList>
    </citation>
    <scope>NUCLEOTIDE SEQUENCE</scope>
</reference>
<dbReference type="PANTHER" id="PTHR42648:SF11">
    <property type="entry name" value="TRANSPOSON TY4-P GAG-POL POLYPROTEIN"/>
    <property type="match status" value="1"/>
</dbReference>
<keyword evidence="8" id="KW-0548">Nucleotidyltransferase</keyword>
<dbReference type="InterPro" id="IPR012337">
    <property type="entry name" value="RNaseH-like_sf"/>
</dbReference>
<accession>A0A699HF76</accession>
<keyword evidence="7" id="KW-0695">RNA-directed DNA polymerase</keyword>
<evidence type="ECO:0000256" key="4">
    <source>
        <dbReference type="ARBA" id="ARBA00022801"/>
    </source>
</evidence>
<dbReference type="InterPro" id="IPR013103">
    <property type="entry name" value="RVT_2"/>
</dbReference>
<feature type="compositionally biased region" description="Acidic residues" evidence="11">
    <location>
        <begin position="463"/>
        <end position="490"/>
    </location>
</feature>
<dbReference type="CDD" id="cd09272">
    <property type="entry name" value="RNase_HI_RT_Ty1"/>
    <property type="match status" value="1"/>
</dbReference>
<dbReference type="GO" id="GO:0006310">
    <property type="term" value="P:DNA recombination"/>
    <property type="evidence" value="ECO:0007669"/>
    <property type="project" value="UniProtKB-KW"/>
</dbReference>
<dbReference type="GO" id="GO:0004519">
    <property type="term" value="F:endonuclease activity"/>
    <property type="evidence" value="ECO:0007669"/>
    <property type="project" value="UniProtKB-KW"/>
</dbReference>
<dbReference type="GO" id="GO:0003887">
    <property type="term" value="F:DNA-directed DNA polymerase activity"/>
    <property type="evidence" value="ECO:0007669"/>
    <property type="project" value="UniProtKB-KW"/>
</dbReference>
<feature type="region of interest" description="Disordered" evidence="11">
    <location>
        <begin position="396"/>
        <end position="537"/>
    </location>
</feature>
<feature type="region of interest" description="Disordered" evidence="11">
    <location>
        <begin position="120"/>
        <end position="150"/>
    </location>
</feature>
<dbReference type="PANTHER" id="PTHR42648">
    <property type="entry name" value="TRANSPOSASE, PUTATIVE-RELATED"/>
    <property type="match status" value="1"/>
</dbReference>
<evidence type="ECO:0000313" key="13">
    <source>
        <dbReference type="EMBL" id="GEY04406.1"/>
    </source>
</evidence>
<dbReference type="SUPFAM" id="SSF53098">
    <property type="entry name" value="Ribonuclease H-like"/>
    <property type="match status" value="1"/>
</dbReference>
<keyword evidence="2" id="KW-0479">Metal-binding</keyword>
<evidence type="ECO:0000256" key="8">
    <source>
        <dbReference type="ARBA" id="ARBA00022932"/>
    </source>
</evidence>
<gene>
    <name evidence="13" type="ORF">Tci_376380</name>
</gene>
<keyword evidence="4" id="KW-0378">Hydrolase</keyword>
<dbReference type="InterPro" id="IPR001584">
    <property type="entry name" value="Integrase_cat-core"/>
</dbReference>
<keyword evidence="9" id="KW-0233">DNA recombination</keyword>
<evidence type="ECO:0000256" key="3">
    <source>
        <dbReference type="ARBA" id="ARBA00022759"/>
    </source>
</evidence>
<dbReference type="Gene3D" id="3.30.420.10">
    <property type="entry name" value="Ribonuclease H-like superfamily/Ribonuclease H"/>
    <property type="match status" value="1"/>
</dbReference>
<evidence type="ECO:0000256" key="5">
    <source>
        <dbReference type="ARBA" id="ARBA00022842"/>
    </source>
</evidence>
<dbReference type="Pfam" id="PF07727">
    <property type="entry name" value="RVT_2"/>
    <property type="match status" value="1"/>
</dbReference>
<feature type="compositionally biased region" description="Basic and acidic residues" evidence="11">
    <location>
        <begin position="126"/>
        <end position="140"/>
    </location>
</feature>
<dbReference type="GO" id="GO:0046872">
    <property type="term" value="F:metal ion binding"/>
    <property type="evidence" value="ECO:0007669"/>
    <property type="project" value="UniProtKB-KW"/>
</dbReference>
<evidence type="ECO:0000256" key="9">
    <source>
        <dbReference type="ARBA" id="ARBA00023172"/>
    </source>
</evidence>
<keyword evidence="10" id="KW-0511">Multifunctional enzyme</keyword>
<organism evidence="13">
    <name type="scientific">Tanacetum cinerariifolium</name>
    <name type="common">Dalmatian daisy</name>
    <name type="synonym">Chrysanthemum cinerariifolium</name>
    <dbReference type="NCBI Taxonomy" id="118510"/>
    <lineage>
        <taxon>Eukaryota</taxon>
        <taxon>Viridiplantae</taxon>
        <taxon>Streptophyta</taxon>
        <taxon>Embryophyta</taxon>
        <taxon>Tracheophyta</taxon>
        <taxon>Spermatophyta</taxon>
        <taxon>Magnoliopsida</taxon>
        <taxon>eudicotyledons</taxon>
        <taxon>Gunneridae</taxon>
        <taxon>Pentapetalae</taxon>
        <taxon>asterids</taxon>
        <taxon>campanulids</taxon>
        <taxon>Asterales</taxon>
        <taxon>Asteraceae</taxon>
        <taxon>Asteroideae</taxon>
        <taxon>Anthemideae</taxon>
        <taxon>Anthemidinae</taxon>
        <taxon>Tanacetum</taxon>
    </lineage>
</organism>
<dbReference type="GO" id="GO:0016787">
    <property type="term" value="F:hydrolase activity"/>
    <property type="evidence" value="ECO:0007669"/>
    <property type="project" value="UniProtKB-KW"/>
</dbReference>